<gene>
    <name evidence="2" type="ORF">FJAP1339_LOCUS4200</name>
</gene>
<evidence type="ECO:0000313" key="2">
    <source>
        <dbReference type="EMBL" id="CAD9861678.1"/>
    </source>
</evidence>
<dbReference type="InterPro" id="IPR052523">
    <property type="entry name" value="Trichothecene_AcTrans"/>
</dbReference>
<accession>A0A7S2UWU8</accession>
<protein>
    <recommendedName>
        <fullName evidence="1">N-acetyltransferase domain-containing protein</fullName>
    </recommendedName>
</protein>
<sequence>MGCGVSSCCIPRAEVVEYTDSALPEGFVGVNESSDKKLIAEFVEVLALSFCGSTTSSPEASISWAIDAGPEGSNPVLPLSSEPSKERKDFYNYLMKFIFLTAARHGMCFALQDDQGKIVAAAVAFPPNNRRLHETRNSEWIHIIRCLGGFSNLPKYFTSGRSAKVLGLLDKMLHKAHRQKAPLRHLYVHCFATHPSEQGKGYGRKLAEFLNSCADYMRVPTYLETNGVSNERFYGKNGFVLVGERMAVEVDGQSFKPDGLEGISCMLREPAVMANVTVPK</sequence>
<dbReference type="CDD" id="cd04301">
    <property type="entry name" value="NAT_SF"/>
    <property type="match status" value="1"/>
</dbReference>
<dbReference type="GO" id="GO:0016747">
    <property type="term" value="F:acyltransferase activity, transferring groups other than amino-acyl groups"/>
    <property type="evidence" value="ECO:0007669"/>
    <property type="project" value="InterPro"/>
</dbReference>
<dbReference type="AlphaFoldDB" id="A0A7S2UWU8"/>
<organism evidence="2">
    <name type="scientific">Fibrocapsa japonica</name>
    <dbReference type="NCBI Taxonomy" id="94617"/>
    <lineage>
        <taxon>Eukaryota</taxon>
        <taxon>Sar</taxon>
        <taxon>Stramenopiles</taxon>
        <taxon>Ochrophyta</taxon>
        <taxon>Raphidophyceae</taxon>
        <taxon>Chattonellales</taxon>
        <taxon>Chattonellaceae</taxon>
        <taxon>Fibrocapsa</taxon>
    </lineage>
</organism>
<dbReference type="InterPro" id="IPR000182">
    <property type="entry name" value="GNAT_dom"/>
</dbReference>
<name>A0A7S2UWU8_9STRA</name>
<dbReference type="Gene3D" id="3.40.630.30">
    <property type="match status" value="1"/>
</dbReference>
<dbReference type="SUPFAM" id="SSF55729">
    <property type="entry name" value="Acyl-CoA N-acyltransferases (Nat)"/>
    <property type="match status" value="1"/>
</dbReference>
<dbReference type="PANTHER" id="PTHR42791">
    <property type="entry name" value="GNAT FAMILY ACETYLTRANSFERASE"/>
    <property type="match status" value="1"/>
</dbReference>
<dbReference type="InterPro" id="IPR016181">
    <property type="entry name" value="Acyl_CoA_acyltransferase"/>
</dbReference>
<evidence type="ECO:0000259" key="1">
    <source>
        <dbReference type="Pfam" id="PF13508"/>
    </source>
</evidence>
<dbReference type="PANTHER" id="PTHR42791:SF4">
    <property type="entry name" value="ACETYLTRANSFERASE, GNAT FAMILY FAMILY (AFU_ORTHOLOGUE AFUA_4G09540)-RELATED"/>
    <property type="match status" value="1"/>
</dbReference>
<reference evidence="2" key="1">
    <citation type="submission" date="2021-01" db="EMBL/GenBank/DDBJ databases">
        <authorList>
            <person name="Corre E."/>
            <person name="Pelletier E."/>
            <person name="Niang G."/>
            <person name="Scheremetjew M."/>
            <person name="Finn R."/>
            <person name="Kale V."/>
            <person name="Holt S."/>
            <person name="Cochrane G."/>
            <person name="Meng A."/>
            <person name="Brown T."/>
            <person name="Cohen L."/>
        </authorList>
    </citation>
    <scope>NUCLEOTIDE SEQUENCE</scope>
    <source>
        <strain evidence="2">CCMP1661</strain>
    </source>
</reference>
<feature type="domain" description="N-acetyltransferase" evidence="1">
    <location>
        <begin position="185"/>
        <end position="240"/>
    </location>
</feature>
<dbReference type="Pfam" id="PF13508">
    <property type="entry name" value="Acetyltransf_7"/>
    <property type="match status" value="1"/>
</dbReference>
<dbReference type="EMBL" id="HBHR01008683">
    <property type="protein sequence ID" value="CAD9861678.1"/>
    <property type="molecule type" value="Transcribed_RNA"/>
</dbReference>
<proteinExistence type="predicted"/>